<evidence type="ECO:0000256" key="8">
    <source>
        <dbReference type="ARBA" id="ARBA00038436"/>
    </source>
</evidence>
<dbReference type="RefSeq" id="WP_163120982.1">
    <property type="nucleotide sequence ID" value="NZ_JAJVKT010000027.1"/>
</dbReference>
<evidence type="ECO:0000256" key="6">
    <source>
        <dbReference type="ARBA" id="ARBA00022989"/>
    </source>
</evidence>
<dbReference type="Proteomes" id="UP001107961">
    <property type="component" value="Unassembled WGS sequence"/>
</dbReference>
<keyword evidence="3" id="KW-1003">Cell membrane</keyword>
<keyword evidence="2 9" id="KW-0813">Transport</keyword>
<protein>
    <recommendedName>
        <fullName evidence="9">TRAP transporter small permease protein</fullName>
    </recommendedName>
</protein>
<evidence type="ECO:0000313" key="12">
    <source>
        <dbReference type="Proteomes" id="UP001107961"/>
    </source>
</evidence>
<dbReference type="Pfam" id="PF04290">
    <property type="entry name" value="DctQ"/>
    <property type="match status" value="1"/>
</dbReference>
<sequence length="166" mass="18805">MNRLIKKTKNLATNVVGAMIVLMMVHVTAEVLLRLLFGMHIPGTMEVVAYYYMVTAVFIGIFTCVVEDSHIRVDVLVQHFSKRMRSATDLFGLLVMTLYFALFSYGLYLQAVKSWGRREGVDAVFFELSIWPSRWIAWAGVFMAALAAVYLLIRLLRGKSGREVSS</sequence>
<keyword evidence="4 9" id="KW-0997">Cell inner membrane</keyword>
<feature type="transmembrane region" description="Helical" evidence="9">
    <location>
        <begin position="49"/>
        <end position="66"/>
    </location>
</feature>
<dbReference type="EMBL" id="JAJVKT010000027">
    <property type="protein sequence ID" value="MCE7510646.1"/>
    <property type="molecule type" value="Genomic_DNA"/>
</dbReference>
<feature type="transmembrane region" description="Helical" evidence="9">
    <location>
        <begin position="87"/>
        <end position="108"/>
    </location>
</feature>
<dbReference type="InterPro" id="IPR055348">
    <property type="entry name" value="DctQ"/>
</dbReference>
<keyword evidence="12" id="KW-1185">Reference proteome</keyword>
<evidence type="ECO:0000256" key="9">
    <source>
        <dbReference type="RuleBase" id="RU369079"/>
    </source>
</evidence>
<dbReference type="InterPro" id="IPR007387">
    <property type="entry name" value="TRAP_DctQ"/>
</dbReference>
<evidence type="ECO:0000313" key="11">
    <source>
        <dbReference type="EMBL" id="MCE7510646.1"/>
    </source>
</evidence>
<proteinExistence type="inferred from homology"/>
<feature type="domain" description="Tripartite ATP-independent periplasmic transporters DctQ component" evidence="10">
    <location>
        <begin position="23"/>
        <end position="157"/>
    </location>
</feature>
<keyword evidence="5 9" id="KW-0812">Transmembrane</keyword>
<dbReference type="GO" id="GO:0022857">
    <property type="term" value="F:transmembrane transporter activity"/>
    <property type="evidence" value="ECO:0007669"/>
    <property type="project" value="UniProtKB-UniRule"/>
</dbReference>
<keyword evidence="7 9" id="KW-0472">Membrane</keyword>
<comment type="subcellular location">
    <subcellularLocation>
        <location evidence="1 9">Cell inner membrane</location>
        <topology evidence="1 9">Multi-pass membrane protein</topology>
    </subcellularLocation>
</comment>
<gene>
    <name evidence="11" type="ORF">LZG35_18565</name>
</gene>
<feature type="transmembrane region" description="Helical" evidence="9">
    <location>
        <begin position="12"/>
        <end position="37"/>
    </location>
</feature>
<comment type="caution">
    <text evidence="11">The sequence shown here is derived from an EMBL/GenBank/DDBJ whole genome shotgun (WGS) entry which is preliminary data.</text>
</comment>
<evidence type="ECO:0000259" key="10">
    <source>
        <dbReference type="Pfam" id="PF04290"/>
    </source>
</evidence>
<evidence type="ECO:0000256" key="1">
    <source>
        <dbReference type="ARBA" id="ARBA00004429"/>
    </source>
</evidence>
<evidence type="ECO:0000256" key="3">
    <source>
        <dbReference type="ARBA" id="ARBA00022475"/>
    </source>
</evidence>
<dbReference type="AlphaFoldDB" id="A0A9Q3ZG88"/>
<evidence type="ECO:0000256" key="4">
    <source>
        <dbReference type="ARBA" id="ARBA00022519"/>
    </source>
</evidence>
<reference evidence="11" key="1">
    <citation type="submission" date="2022-01" db="EMBL/GenBank/DDBJ databases">
        <authorList>
            <person name="Karlyshev A.V."/>
            <person name="Jaspars M."/>
        </authorList>
    </citation>
    <scope>NUCLEOTIDE SEQUENCE</scope>
    <source>
        <strain evidence="11">AGSA3-2</strain>
    </source>
</reference>
<comment type="similarity">
    <text evidence="8 9">Belongs to the TRAP transporter small permease family.</text>
</comment>
<evidence type="ECO:0000256" key="2">
    <source>
        <dbReference type="ARBA" id="ARBA00022448"/>
    </source>
</evidence>
<keyword evidence="6 9" id="KW-1133">Transmembrane helix</keyword>
<evidence type="ECO:0000256" key="7">
    <source>
        <dbReference type="ARBA" id="ARBA00023136"/>
    </source>
</evidence>
<comment type="function">
    <text evidence="9">Part of the tripartite ATP-independent periplasmic (TRAP) transport system.</text>
</comment>
<feature type="transmembrane region" description="Helical" evidence="9">
    <location>
        <begin position="135"/>
        <end position="153"/>
    </location>
</feature>
<dbReference type="GO" id="GO:0005886">
    <property type="term" value="C:plasma membrane"/>
    <property type="evidence" value="ECO:0007669"/>
    <property type="project" value="UniProtKB-SubCell"/>
</dbReference>
<organism evidence="11 12">
    <name type="scientific">Alloalcanivorax xenomutans</name>
    <dbReference type="NCBI Taxonomy" id="1094342"/>
    <lineage>
        <taxon>Bacteria</taxon>
        <taxon>Pseudomonadati</taxon>
        <taxon>Pseudomonadota</taxon>
        <taxon>Gammaproteobacteria</taxon>
        <taxon>Oceanospirillales</taxon>
        <taxon>Alcanivoracaceae</taxon>
        <taxon>Alloalcanivorax</taxon>
    </lineage>
</organism>
<dbReference type="PANTHER" id="PTHR35011">
    <property type="entry name" value="2,3-DIKETO-L-GULONATE TRAP TRANSPORTER SMALL PERMEASE PROTEIN YIAM"/>
    <property type="match status" value="1"/>
</dbReference>
<comment type="subunit">
    <text evidence="9">The complex comprises the extracytoplasmic solute receptor protein and the two transmembrane proteins.</text>
</comment>
<name>A0A9Q3ZG88_9GAMM</name>
<accession>A0A9Q3ZG88</accession>
<evidence type="ECO:0000256" key="5">
    <source>
        <dbReference type="ARBA" id="ARBA00022692"/>
    </source>
</evidence>